<protein>
    <submittedName>
        <fullName evidence="1">Uncharacterized protein</fullName>
    </submittedName>
</protein>
<keyword evidence="2" id="KW-1185">Reference proteome</keyword>
<comment type="caution">
    <text evidence="1">The sequence shown here is derived from an EMBL/GenBank/DDBJ whole genome shotgun (WGS) entry which is preliminary data.</text>
</comment>
<sequence>MGFTELTLQEHVTAEHTDASSEVKAGFSQGSSTAGDKTAAADIGAAAGGSATVMGIGQLWESAANANLIPSNLDCVDLALADEDLIATQDMTTK</sequence>
<evidence type="ECO:0000313" key="1">
    <source>
        <dbReference type="EMBL" id="KAH6943829.1"/>
    </source>
</evidence>
<gene>
    <name evidence="1" type="ORF">HPB50_000123</name>
</gene>
<evidence type="ECO:0000313" key="2">
    <source>
        <dbReference type="Proteomes" id="UP000821845"/>
    </source>
</evidence>
<organism evidence="1 2">
    <name type="scientific">Hyalomma asiaticum</name>
    <name type="common">Tick</name>
    <dbReference type="NCBI Taxonomy" id="266040"/>
    <lineage>
        <taxon>Eukaryota</taxon>
        <taxon>Metazoa</taxon>
        <taxon>Ecdysozoa</taxon>
        <taxon>Arthropoda</taxon>
        <taxon>Chelicerata</taxon>
        <taxon>Arachnida</taxon>
        <taxon>Acari</taxon>
        <taxon>Parasitiformes</taxon>
        <taxon>Ixodida</taxon>
        <taxon>Ixodoidea</taxon>
        <taxon>Ixodidae</taxon>
        <taxon>Hyalomminae</taxon>
        <taxon>Hyalomma</taxon>
    </lineage>
</organism>
<dbReference type="Proteomes" id="UP000821845">
    <property type="component" value="Chromosome 1"/>
</dbReference>
<name>A0ACB7TCD9_HYAAI</name>
<dbReference type="EMBL" id="CM023481">
    <property type="protein sequence ID" value="KAH6943829.1"/>
    <property type="molecule type" value="Genomic_DNA"/>
</dbReference>
<reference evidence="1" key="1">
    <citation type="submission" date="2020-05" db="EMBL/GenBank/DDBJ databases">
        <title>Large-scale comparative analyses of tick genomes elucidate their genetic diversity and vector capacities.</title>
        <authorList>
            <person name="Jia N."/>
            <person name="Wang J."/>
            <person name="Shi W."/>
            <person name="Du L."/>
            <person name="Sun Y."/>
            <person name="Zhan W."/>
            <person name="Jiang J."/>
            <person name="Wang Q."/>
            <person name="Zhang B."/>
            <person name="Ji P."/>
            <person name="Sakyi L.B."/>
            <person name="Cui X."/>
            <person name="Yuan T."/>
            <person name="Jiang B."/>
            <person name="Yang W."/>
            <person name="Lam T.T.-Y."/>
            <person name="Chang Q."/>
            <person name="Ding S."/>
            <person name="Wang X."/>
            <person name="Zhu J."/>
            <person name="Ruan X."/>
            <person name="Zhao L."/>
            <person name="Wei J."/>
            <person name="Que T."/>
            <person name="Du C."/>
            <person name="Cheng J."/>
            <person name="Dai P."/>
            <person name="Han X."/>
            <person name="Huang E."/>
            <person name="Gao Y."/>
            <person name="Liu J."/>
            <person name="Shao H."/>
            <person name="Ye R."/>
            <person name="Li L."/>
            <person name="Wei W."/>
            <person name="Wang X."/>
            <person name="Wang C."/>
            <person name="Yang T."/>
            <person name="Huo Q."/>
            <person name="Li W."/>
            <person name="Guo W."/>
            <person name="Chen H."/>
            <person name="Zhou L."/>
            <person name="Ni X."/>
            <person name="Tian J."/>
            <person name="Zhou Y."/>
            <person name="Sheng Y."/>
            <person name="Liu T."/>
            <person name="Pan Y."/>
            <person name="Xia L."/>
            <person name="Li J."/>
            <person name="Zhao F."/>
            <person name="Cao W."/>
        </authorList>
    </citation>
    <scope>NUCLEOTIDE SEQUENCE</scope>
    <source>
        <strain evidence="1">Hyas-2018</strain>
    </source>
</reference>
<proteinExistence type="predicted"/>
<accession>A0ACB7TCD9</accession>